<evidence type="ECO:0000256" key="6">
    <source>
        <dbReference type="RuleBase" id="RU364113"/>
    </source>
</evidence>
<keyword evidence="4 6" id="KW-1133">Transmembrane helix</keyword>
<keyword evidence="3 6" id="KW-0812">Transmembrane</keyword>
<dbReference type="Gene3D" id="3.30.479.30">
    <property type="entry name" value="Band 7 domain"/>
    <property type="match status" value="1"/>
</dbReference>
<feature type="transmembrane region" description="Helical" evidence="6">
    <location>
        <begin position="12"/>
        <end position="33"/>
    </location>
</feature>
<dbReference type="Pfam" id="PF01145">
    <property type="entry name" value="Band_7"/>
    <property type="match status" value="1"/>
</dbReference>
<name>A0A0H3BJQ3_TREPS</name>
<dbReference type="AlphaFoldDB" id="A0A0H3BJQ3"/>
<dbReference type="GeneID" id="93875910"/>
<dbReference type="SUPFAM" id="SSF117892">
    <property type="entry name" value="Band 7/SPFH domain"/>
    <property type="match status" value="1"/>
</dbReference>
<accession>A0A0H3BJQ3</accession>
<dbReference type="InterPro" id="IPR010201">
    <property type="entry name" value="HflK"/>
</dbReference>
<evidence type="ECO:0000313" key="8">
    <source>
        <dbReference type="EMBL" id="ACD70540.1"/>
    </source>
</evidence>
<evidence type="ECO:0000313" key="9">
    <source>
        <dbReference type="Proteomes" id="UP000001202"/>
    </source>
</evidence>
<feature type="domain" description="Band 7" evidence="7">
    <location>
        <begin position="31"/>
        <end position="212"/>
    </location>
</feature>
<dbReference type="NCBIfam" id="TIGR01933">
    <property type="entry name" value="hflK"/>
    <property type="match status" value="1"/>
</dbReference>
<evidence type="ECO:0000256" key="1">
    <source>
        <dbReference type="ARBA" id="ARBA00004167"/>
    </source>
</evidence>
<dbReference type="InterPro" id="IPR036013">
    <property type="entry name" value="Band_7/SPFH_dom_sf"/>
</dbReference>
<proteinExistence type="inferred from homology"/>
<protein>
    <recommendedName>
        <fullName evidence="6">Protein HflK</fullName>
    </recommendedName>
</protein>
<reference evidence="8 9" key="1">
    <citation type="journal article" date="2008" name="BMC Microbiol.">
        <title>Complete genome sequence of Treponema pallidum ssp. pallidum strain SS14 determined with oligonucleotide arrays.</title>
        <authorList>
            <person name="Matejkova P."/>
            <person name="Strouhal M."/>
            <person name="Smajs D."/>
            <person name="Norris S.J."/>
            <person name="Palzkill T."/>
            <person name="Petrosino J.F."/>
            <person name="Sodergren E."/>
            <person name="Norton J.E."/>
            <person name="Singh J."/>
            <person name="Richmond T.A."/>
            <person name="Molla M.N."/>
            <person name="Albert T.J."/>
            <person name="Weinstock G.M."/>
        </authorList>
    </citation>
    <scope>NUCLEOTIDE SEQUENCE [LARGE SCALE GENOMIC DNA]</scope>
    <source>
        <strain evidence="8 9">SS14</strain>
    </source>
</reference>
<comment type="subcellular location">
    <subcellularLocation>
        <location evidence="1">Membrane</location>
        <topology evidence="1">Single-pass membrane protein</topology>
    </subcellularLocation>
</comment>
<dbReference type="GO" id="GO:0016020">
    <property type="term" value="C:membrane"/>
    <property type="evidence" value="ECO:0007669"/>
    <property type="project" value="UniProtKB-SubCell"/>
</dbReference>
<dbReference type="SMR" id="A0A0H3BJQ3"/>
<organism evidence="8 9">
    <name type="scientific">Treponema pallidum subsp. pallidum (strain SS14)</name>
    <dbReference type="NCBI Taxonomy" id="455434"/>
    <lineage>
        <taxon>Bacteria</taxon>
        <taxon>Pseudomonadati</taxon>
        <taxon>Spirochaetota</taxon>
        <taxon>Spirochaetia</taxon>
        <taxon>Spirochaetales</taxon>
        <taxon>Treponemataceae</taxon>
        <taxon>Treponema</taxon>
    </lineage>
</organism>
<comment type="similarity">
    <text evidence="2 6">Belongs to the band 7/mec-2 family. HflK subfamily.</text>
</comment>
<evidence type="ECO:0000256" key="5">
    <source>
        <dbReference type="ARBA" id="ARBA00023136"/>
    </source>
</evidence>
<evidence type="ECO:0000259" key="7">
    <source>
        <dbReference type="SMART" id="SM00244"/>
    </source>
</evidence>
<dbReference type="PANTHER" id="PTHR43327:SF2">
    <property type="entry name" value="MODULATOR OF FTSH PROTEASE HFLK"/>
    <property type="match status" value="1"/>
</dbReference>
<dbReference type="InterPro" id="IPR001107">
    <property type="entry name" value="Band_7"/>
</dbReference>
<dbReference type="PANTHER" id="PTHR43327">
    <property type="entry name" value="STOMATIN-LIKE PROTEIN 2, MITOCHONDRIAL"/>
    <property type="match status" value="1"/>
</dbReference>
<dbReference type="EMBL" id="CP000805">
    <property type="protein sequence ID" value="ACD70540.1"/>
    <property type="molecule type" value="Genomic_DNA"/>
</dbReference>
<comment type="subunit">
    <text evidence="6">HflC and HflK may interact to form a multimeric complex.</text>
</comment>
<evidence type="ECO:0000256" key="4">
    <source>
        <dbReference type="ARBA" id="ARBA00022989"/>
    </source>
</evidence>
<sequence length="328" mass="36967">MRIPKWTPATWSVVAGCIGGVLGIVIVGIASPIRIISPTDNGVVTRFGKYHRTLEPGLHYLIPFVEWVYKVPVTKVQKEEFGFRTSKSSEQSHYVNNISHESLMLTGDLNIVDVEWVVQYRIVDPRAWVFNVESQERRQTIRDISKAVVNSLIGDRAILDIMGPERSAIQMRAKDMMNVLLKRIGLGVLVSSVQLQNVVPPQEVQQAFEDVNIAIQDMNRLINEGKESYNREIPKARGDADKLIQEAMGYANERVNRAKGDVARFDSIYAEYVKAPHVTKTRLYLEGLGAILEKTENVLLIDKKLENLLTLKDISKVSKKVVAGTREE</sequence>
<evidence type="ECO:0000256" key="3">
    <source>
        <dbReference type="ARBA" id="ARBA00022692"/>
    </source>
</evidence>
<dbReference type="CDD" id="cd03404">
    <property type="entry name" value="SPFH_HflK"/>
    <property type="match status" value="1"/>
</dbReference>
<dbReference type="SMART" id="SM00244">
    <property type="entry name" value="PHB"/>
    <property type="match status" value="1"/>
</dbReference>
<gene>
    <name evidence="8" type="primary">hflK</name>
    <name evidence="8" type="ordered locus">TPASS_0113</name>
</gene>
<dbReference type="InterPro" id="IPR050710">
    <property type="entry name" value="Band7/mec-2_domain"/>
</dbReference>
<dbReference type="PROSITE" id="PS51257">
    <property type="entry name" value="PROKAR_LIPOPROTEIN"/>
    <property type="match status" value="1"/>
</dbReference>
<dbReference type="KEGG" id="tpp:TPASS_0113"/>
<comment type="function">
    <text evidence="6">HflC and HflK could encode or regulate a protease.</text>
</comment>
<dbReference type="RefSeq" id="WP_010881562.1">
    <property type="nucleotide sequence ID" value="NC_010741.1"/>
</dbReference>
<dbReference type="PATRIC" id="fig|455434.6.peg.116"/>
<dbReference type="Proteomes" id="UP000001202">
    <property type="component" value="Chromosome"/>
</dbReference>
<keyword evidence="5 6" id="KW-0472">Membrane</keyword>
<evidence type="ECO:0000256" key="2">
    <source>
        <dbReference type="ARBA" id="ARBA00006971"/>
    </source>
</evidence>